<proteinExistence type="predicted"/>
<comment type="caution">
    <text evidence="1">The sequence shown here is derived from an EMBL/GenBank/DDBJ whole genome shotgun (WGS) entry which is preliminary data.</text>
</comment>
<dbReference type="PATRIC" id="fig|1359167.3.peg.52"/>
<dbReference type="Proteomes" id="UP000033546">
    <property type="component" value="Unassembled WGS sequence"/>
</dbReference>
<dbReference type="EMBL" id="LANU01000001">
    <property type="protein sequence ID" value="KJV65873.1"/>
    <property type="molecule type" value="Genomic_DNA"/>
</dbReference>
<evidence type="ECO:0000313" key="1">
    <source>
        <dbReference type="EMBL" id="KJV65873.1"/>
    </source>
</evidence>
<name>A0A0F3NCR4_9RICK</name>
<sequence>MSDNKTNNSFNYTTLDSAFAVLNQTKPFYRRYNKKVV</sequence>
<dbReference type="AlphaFoldDB" id="A0A0F3NCR4"/>
<protein>
    <submittedName>
        <fullName evidence="1">Uncharacterized protein</fullName>
    </submittedName>
</protein>
<gene>
    <name evidence="1" type="ORF">EMUCRT_0054</name>
</gene>
<accession>A0A0F3NCR4</accession>
<evidence type="ECO:0000313" key="2">
    <source>
        <dbReference type="Proteomes" id="UP000033546"/>
    </source>
</evidence>
<reference evidence="1 2" key="1">
    <citation type="submission" date="2015-02" db="EMBL/GenBank/DDBJ databases">
        <title>Genome Sequencing of Rickettsiales.</title>
        <authorList>
            <person name="Daugherty S.C."/>
            <person name="Su Q."/>
            <person name="Abolude K."/>
            <person name="Beier-Sexton M."/>
            <person name="Carlyon J.A."/>
            <person name="Carter R."/>
            <person name="Day N.P."/>
            <person name="Dumler S.J."/>
            <person name="Dyachenko V."/>
            <person name="Godinez A."/>
            <person name="Kurtti T.J."/>
            <person name="Lichay M."/>
            <person name="Mullins K.E."/>
            <person name="Ott S."/>
            <person name="Pappas-Brown V."/>
            <person name="Paris D.H."/>
            <person name="Patel P."/>
            <person name="Richards A.L."/>
            <person name="Sadzewicz L."/>
            <person name="Sears K."/>
            <person name="Seidman D."/>
            <person name="Sengamalay N."/>
            <person name="Stenos J."/>
            <person name="Tallon L.J."/>
            <person name="Vincent G."/>
            <person name="Fraser C.M."/>
            <person name="Munderloh U."/>
            <person name="Dunning-Hotopp J.C."/>
        </authorList>
    </citation>
    <scope>NUCLEOTIDE SEQUENCE [LARGE SCALE GENOMIC DNA]</scope>
    <source>
        <strain evidence="1 2">EmCRT</strain>
    </source>
</reference>
<organism evidence="1 2">
    <name type="scientific">Ehrlichia cf. muris str. EmCRT</name>
    <dbReference type="NCBI Taxonomy" id="1359167"/>
    <lineage>
        <taxon>Bacteria</taxon>
        <taxon>Pseudomonadati</taxon>
        <taxon>Pseudomonadota</taxon>
        <taxon>Alphaproteobacteria</taxon>
        <taxon>Rickettsiales</taxon>
        <taxon>Anaplasmataceae</taxon>
        <taxon>Ehrlichia</taxon>
    </lineage>
</organism>